<protein>
    <recommendedName>
        <fullName evidence="4">2'-5' RNA ligase family protein</fullName>
    </recommendedName>
</protein>
<comment type="caution">
    <text evidence="2">The sequence shown here is derived from an EMBL/GenBank/DDBJ whole genome shotgun (WGS) entry which is preliminary data.</text>
</comment>
<evidence type="ECO:0000313" key="2">
    <source>
        <dbReference type="EMBL" id="GMA29656.1"/>
    </source>
</evidence>
<dbReference type="RefSeq" id="WP_284233954.1">
    <property type="nucleotide sequence ID" value="NZ_BSUL01000001.1"/>
</dbReference>
<evidence type="ECO:0000256" key="1">
    <source>
        <dbReference type="SAM" id="MobiDB-lite"/>
    </source>
</evidence>
<reference evidence="2 3" key="1">
    <citation type="journal article" date="2014" name="Int. J. Syst. Evol. Microbiol.">
        <title>Complete genome sequence of Corynebacterium casei LMG S-19264T (=DSM 44701T), isolated from a smear-ripened cheese.</title>
        <authorList>
            <consortium name="US DOE Joint Genome Institute (JGI-PGF)"/>
            <person name="Walter F."/>
            <person name="Albersmeier A."/>
            <person name="Kalinowski J."/>
            <person name="Ruckert C."/>
        </authorList>
    </citation>
    <scope>NUCLEOTIDE SEQUENCE [LARGE SCALE GENOMIC DNA]</scope>
    <source>
        <strain evidence="2 3">NBRC 112289</strain>
    </source>
</reference>
<dbReference type="Proteomes" id="UP001157160">
    <property type="component" value="Unassembled WGS sequence"/>
</dbReference>
<organism evidence="2 3">
    <name type="scientific">Arenivirga flava</name>
    <dbReference type="NCBI Taxonomy" id="1930060"/>
    <lineage>
        <taxon>Bacteria</taxon>
        <taxon>Bacillati</taxon>
        <taxon>Actinomycetota</taxon>
        <taxon>Actinomycetes</taxon>
        <taxon>Micrococcales</taxon>
        <taxon>Microbacteriaceae</taxon>
        <taxon>Arenivirga</taxon>
    </lineage>
</organism>
<dbReference type="EMBL" id="BSUL01000001">
    <property type="protein sequence ID" value="GMA29656.1"/>
    <property type="molecule type" value="Genomic_DNA"/>
</dbReference>
<dbReference type="AlphaFoldDB" id="A0AA37XC81"/>
<proteinExistence type="predicted"/>
<sequence>MTGMGRIPAQSIELLLDADAEAGVREDWRRLQAAGLSSLGAHTAPSNAPHVTLAAGPRLEPPPTELWSPLPLPVRFGGLLLFGEGSGACSPARSFRAPSCWRCTRASTRGSARSIR</sequence>
<evidence type="ECO:0000313" key="3">
    <source>
        <dbReference type="Proteomes" id="UP001157160"/>
    </source>
</evidence>
<name>A0AA37XC81_9MICO</name>
<keyword evidence="3" id="KW-1185">Reference proteome</keyword>
<evidence type="ECO:0008006" key="4">
    <source>
        <dbReference type="Google" id="ProtNLM"/>
    </source>
</evidence>
<gene>
    <name evidence="2" type="ORF">GCM10025874_29090</name>
</gene>
<feature type="region of interest" description="Disordered" evidence="1">
    <location>
        <begin position="39"/>
        <end position="64"/>
    </location>
</feature>
<accession>A0AA37XC81</accession>